<keyword evidence="2" id="KW-1185">Reference proteome</keyword>
<evidence type="ECO:0000313" key="2">
    <source>
        <dbReference type="Proteomes" id="UP001295423"/>
    </source>
</evidence>
<proteinExistence type="predicted"/>
<evidence type="ECO:0000313" key="1">
    <source>
        <dbReference type="EMBL" id="CAJ1938852.1"/>
    </source>
</evidence>
<accession>A0AAD2CND8</accession>
<dbReference type="Proteomes" id="UP001295423">
    <property type="component" value="Unassembled WGS sequence"/>
</dbReference>
<organism evidence="1 2">
    <name type="scientific">Cylindrotheca closterium</name>
    <dbReference type="NCBI Taxonomy" id="2856"/>
    <lineage>
        <taxon>Eukaryota</taxon>
        <taxon>Sar</taxon>
        <taxon>Stramenopiles</taxon>
        <taxon>Ochrophyta</taxon>
        <taxon>Bacillariophyta</taxon>
        <taxon>Bacillariophyceae</taxon>
        <taxon>Bacillariophycidae</taxon>
        <taxon>Bacillariales</taxon>
        <taxon>Bacillariaceae</taxon>
        <taxon>Cylindrotheca</taxon>
    </lineage>
</organism>
<name>A0AAD2CND8_9STRA</name>
<dbReference type="AlphaFoldDB" id="A0AAD2CND8"/>
<protein>
    <submittedName>
        <fullName evidence="1">Uncharacterized protein</fullName>
    </submittedName>
</protein>
<dbReference type="EMBL" id="CAKOGP040000779">
    <property type="protein sequence ID" value="CAJ1938852.1"/>
    <property type="molecule type" value="Genomic_DNA"/>
</dbReference>
<sequence>MVNETVNSIREMIGGLAYNTPILISVDGKKEYNNEDIERLQKYVENLRIRFLRDPYVTILNNYQFGHISNSIRVALQVVETEFIYVVQHDFKFIKPINHTSLVGVMREHPNQIKIVRFGKRKHREDVLDVCDEYNELDSVKHGLYLALAHWSDNNHFTTKKYYAKVLDNIGPTPRPVEHPMMNNLILNASDCTYVRQYLYNWKHGPFIEHLDGRLTLQ</sequence>
<comment type="caution">
    <text evidence="1">The sequence shown here is derived from an EMBL/GenBank/DDBJ whole genome shotgun (WGS) entry which is preliminary data.</text>
</comment>
<gene>
    <name evidence="1" type="ORF">CYCCA115_LOCUS6300</name>
</gene>
<reference evidence="1" key="1">
    <citation type="submission" date="2023-08" db="EMBL/GenBank/DDBJ databases">
        <authorList>
            <person name="Audoor S."/>
            <person name="Bilcke G."/>
        </authorList>
    </citation>
    <scope>NUCLEOTIDE SEQUENCE</scope>
</reference>